<feature type="non-terminal residue" evidence="1">
    <location>
        <position position="142"/>
    </location>
</feature>
<evidence type="ECO:0000313" key="2">
    <source>
        <dbReference type="Proteomes" id="UP000824469"/>
    </source>
</evidence>
<evidence type="ECO:0000313" key="1">
    <source>
        <dbReference type="EMBL" id="KAH9297787.1"/>
    </source>
</evidence>
<organism evidence="1 2">
    <name type="scientific">Taxus chinensis</name>
    <name type="common">Chinese yew</name>
    <name type="synonym">Taxus wallichiana var. chinensis</name>
    <dbReference type="NCBI Taxonomy" id="29808"/>
    <lineage>
        <taxon>Eukaryota</taxon>
        <taxon>Viridiplantae</taxon>
        <taxon>Streptophyta</taxon>
        <taxon>Embryophyta</taxon>
        <taxon>Tracheophyta</taxon>
        <taxon>Spermatophyta</taxon>
        <taxon>Pinopsida</taxon>
        <taxon>Pinidae</taxon>
        <taxon>Conifers II</taxon>
        <taxon>Cupressales</taxon>
        <taxon>Taxaceae</taxon>
        <taxon>Taxus</taxon>
    </lineage>
</organism>
<gene>
    <name evidence="1" type="ORF">KI387_029469</name>
</gene>
<dbReference type="AlphaFoldDB" id="A0AA38CI71"/>
<protein>
    <submittedName>
        <fullName evidence="1">Uncharacterized protein</fullName>
    </submittedName>
</protein>
<comment type="caution">
    <text evidence="1">The sequence shown here is derived from an EMBL/GenBank/DDBJ whole genome shotgun (WGS) entry which is preliminary data.</text>
</comment>
<proteinExistence type="predicted"/>
<sequence length="142" mass="16100">ESEKAQEDIIDVDIGDEFSTLDALDIFVDEKTTKQVSNLKINEEMEFITHVSTSEIRIQVSEVSSTCKMVSESNKPELLTEKGINIEILVEEDSSHNVKAIKDDEPCKTRKIVVDKTLEMAQYTTDRDEIIVDMDVQFLGDN</sequence>
<keyword evidence="2" id="KW-1185">Reference proteome</keyword>
<accession>A0AA38CI71</accession>
<dbReference type="EMBL" id="JAHRHJ020000010">
    <property type="protein sequence ID" value="KAH9297787.1"/>
    <property type="molecule type" value="Genomic_DNA"/>
</dbReference>
<dbReference type="Proteomes" id="UP000824469">
    <property type="component" value="Unassembled WGS sequence"/>
</dbReference>
<reference evidence="1 2" key="1">
    <citation type="journal article" date="2021" name="Nat. Plants">
        <title>The Taxus genome provides insights into paclitaxel biosynthesis.</title>
        <authorList>
            <person name="Xiong X."/>
            <person name="Gou J."/>
            <person name="Liao Q."/>
            <person name="Li Y."/>
            <person name="Zhou Q."/>
            <person name="Bi G."/>
            <person name="Li C."/>
            <person name="Du R."/>
            <person name="Wang X."/>
            <person name="Sun T."/>
            <person name="Guo L."/>
            <person name="Liang H."/>
            <person name="Lu P."/>
            <person name="Wu Y."/>
            <person name="Zhang Z."/>
            <person name="Ro D.K."/>
            <person name="Shang Y."/>
            <person name="Huang S."/>
            <person name="Yan J."/>
        </authorList>
    </citation>
    <scope>NUCLEOTIDE SEQUENCE [LARGE SCALE GENOMIC DNA]</scope>
    <source>
        <strain evidence="1">Ta-2019</strain>
    </source>
</reference>
<feature type="non-terminal residue" evidence="1">
    <location>
        <position position="1"/>
    </location>
</feature>
<name>A0AA38CI71_TAXCH</name>